<evidence type="ECO:0000313" key="5">
    <source>
        <dbReference type="Proteomes" id="UP000076722"/>
    </source>
</evidence>
<feature type="domain" description="DUF6535" evidence="3">
    <location>
        <begin position="149"/>
        <end position="303"/>
    </location>
</feature>
<accession>A0A164Q1N6</accession>
<keyword evidence="2" id="KW-0472">Membrane</keyword>
<gene>
    <name evidence="4" type="ORF">SISNIDRAFT_469516</name>
</gene>
<dbReference type="AlphaFoldDB" id="A0A164Q1N6"/>
<dbReference type="InterPro" id="IPR045338">
    <property type="entry name" value="DUF6535"/>
</dbReference>
<reference evidence="4 5" key="1">
    <citation type="journal article" date="2016" name="Mol. Biol. Evol.">
        <title>Comparative Genomics of Early-Diverging Mushroom-Forming Fungi Provides Insights into the Origins of Lignocellulose Decay Capabilities.</title>
        <authorList>
            <person name="Nagy L.G."/>
            <person name="Riley R."/>
            <person name="Tritt A."/>
            <person name="Adam C."/>
            <person name="Daum C."/>
            <person name="Floudas D."/>
            <person name="Sun H."/>
            <person name="Yadav J.S."/>
            <person name="Pangilinan J."/>
            <person name="Larsson K.H."/>
            <person name="Matsuura K."/>
            <person name="Barry K."/>
            <person name="Labutti K."/>
            <person name="Kuo R."/>
            <person name="Ohm R.A."/>
            <person name="Bhattacharya S.S."/>
            <person name="Shirouzu T."/>
            <person name="Yoshinaga Y."/>
            <person name="Martin F.M."/>
            <person name="Grigoriev I.V."/>
            <person name="Hibbett D.S."/>
        </authorList>
    </citation>
    <scope>NUCLEOTIDE SEQUENCE [LARGE SCALE GENOMIC DNA]</scope>
    <source>
        <strain evidence="4 5">HHB9708</strain>
    </source>
</reference>
<name>A0A164Q1N6_9AGAM</name>
<dbReference type="OrthoDB" id="3235960at2759"/>
<dbReference type="EMBL" id="KV419429">
    <property type="protein sequence ID" value="KZS89239.1"/>
    <property type="molecule type" value="Genomic_DNA"/>
</dbReference>
<feature type="transmembrane region" description="Helical" evidence="2">
    <location>
        <begin position="271"/>
        <end position="294"/>
    </location>
</feature>
<feature type="compositionally biased region" description="Basic and acidic residues" evidence="1">
    <location>
        <begin position="95"/>
        <end position="119"/>
    </location>
</feature>
<feature type="transmembrane region" description="Helical" evidence="2">
    <location>
        <begin position="214"/>
        <end position="243"/>
    </location>
</feature>
<evidence type="ECO:0000256" key="2">
    <source>
        <dbReference type="SAM" id="Phobius"/>
    </source>
</evidence>
<feature type="region of interest" description="Disordered" evidence="1">
    <location>
        <begin position="93"/>
        <end position="136"/>
    </location>
</feature>
<keyword evidence="5" id="KW-1185">Reference proteome</keyword>
<evidence type="ECO:0000259" key="3">
    <source>
        <dbReference type="Pfam" id="PF20153"/>
    </source>
</evidence>
<keyword evidence="2" id="KW-0812">Transmembrane</keyword>
<protein>
    <recommendedName>
        <fullName evidence="3">DUF6535 domain-containing protein</fullName>
    </recommendedName>
</protein>
<proteinExistence type="predicted"/>
<feature type="transmembrane region" description="Helical" evidence="2">
    <location>
        <begin position="314"/>
        <end position="336"/>
    </location>
</feature>
<sequence>MTGRSSRARAARTGLSSRVSNHRLISRFDLLLGMIENQNSLIHEQKERQTDQLETLMKHTVLLEALEKNLGKEDGPRGSGKVVNEMVVDEAVGVIDEKEAEEDRANETLDDEERNHDEGDNSQVNNQEADDEESRERTRLAKLKELKFRIQQLRDQIQAIFIFTTKSPNKSGLNKNGLFLATVTGLLAPIIQNLTSPPDNDNPSAQPKNQPPSVSTQLVIFCYSTALVTGIGASTLCVLGTNFANQRLITKLRDEALHNITSDKLLHREQVFALFLLLHSFAVYTYTLIGLVTFTSGFMLEMWSLMFSFSGKPWALIFTSCVTVFILFHLIATGVVEQITISEDTADDVYEVIETLKAKQRERGGTRGQFLIWISERWHLRLLARAIIGRASGDRTAVA</sequence>
<evidence type="ECO:0000313" key="4">
    <source>
        <dbReference type="EMBL" id="KZS89239.1"/>
    </source>
</evidence>
<feature type="transmembrane region" description="Helical" evidence="2">
    <location>
        <begin position="176"/>
        <end position="194"/>
    </location>
</feature>
<keyword evidence="2" id="KW-1133">Transmembrane helix</keyword>
<organism evidence="4 5">
    <name type="scientific">Sistotremastrum niveocremeum HHB9708</name>
    <dbReference type="NCBI Taxonomy" id="1314777"/>
    <lineage>
        <taxon>Eukaryota</taxon>
        <taxon>Fungi</taxon>
        <taxon>Dikarya</taxon>
        <taxon>Basidiomycota</taxon>
        <taxon>Agaricomycotina</taxon>
        <taxon>Agaricomycetes</taxon>
        <taxon>Sistotremastrales</taxon>
        <taxon>Sistotremastraceae</taxon>
        <taxon>Sertulicium</taxon>
        <taxon>Sertulicium niveocremeum</taxon>
    </lineage>
</organism>
<dbReference type="Pfam" id="PF20153">
    <property type="entry name" value="DUF6535"/>
    <property type="match status" value="1"/>
</dbReference>
<evidence type="ECO:0000256" key="1">
    <source>
        <dbReference type="SAM" id="MobiDB-lite"/>
    </source>
</evidence>
<dbReference type="Proteomes" id="UP000076722">
    <property type="component" value="Unassembled WGS sequence"/>
</dbReference>
<feature type="region of interest" description="Disordered" evidence="1">
    <location>
        <begin position="193"/>
        <end position="212"/>
    </location>
</feature>